<feature type="compositionally biased region" description="Basic and acidic residues" evidence="1">
    <location>
        <begin position="96"/>
        <end position="110"/>
    </location>
</feature>
<reference evidence="2" key="2">
    <citation type="journal article" date="2023" name="IMA Fungus">
        <title>Comparative genomic study of the Penicillium genus elucidates a diverse pangenome and 15 lateral gene transfer events.</title>
        <authorList>
            <person name="Petersen C."/>
            <person name="Sorensen T."/>
            <person name="Nielsen M.R."/>
            <person name="Sondergaard T.E."/>
            <person name="Sorensen J.L."/>
            <person name="Fitzpatrick D.A."/>
            <person name="Frisvad J.C."/>
            <person name="Nielsen K.L."/>
        </authorList>
    </citation>
    <scope>NUCLEOTIDE SEQUENCE</scope>
    <source>
        <strain evidence="2">IBT 35675</strain>
    </source>
</reference>
<proteinExistence type="predicted"/>
<feature type="compositionally biased region" description="Polar residues" evidence="1">
    <location>
        <begin position="24"/>
        <end position="34"/>
    </location>
</feature>
<accession>A0A9W9QZ47</accession>
<evidence type="ECO:0000313" key="3">
    <source>
        <dbReference type="Proteomes" id="UP001148299"/>
    </source>
</evidence>
<reference evidence="2" key="1">
    <citation type="submission" date="2022-12" db="EMBL/GenBank/DDBJ databases">
        <authorList>
            <person name="Petersen C."/>
        </authorList>
    </citation>
    <scope>NUCLEOTIDE SEQUENCE</scope>
    <source>
        <strain evidence="2">IBT 35675</strain>
    </source>
</reference>
<keyword evidence="3" id="KW-1185">Reference proteome</keyword>
<comment type="caution">
    <text evidence="2">The sequence shown here is derived from an EMBL/GenBank/DDBJ whole genome shotgun (WGS) entry which is preliminary data.</text>
</comment>
<dbReference type="Proteomes" id="UP001148299">
    <property type="component" value="Unassembled WGS sequence"/>
</dbReference>
<feature type="region of interest" description="Disordered" evidence="1">
    <location>
        <begin position="78"/>
        <end position="110"/>
    </location>
</feature>
<evidence type="ECO:0000313" key="2">
    <source>
        <dbReference type="EMBL" id="KAJ5350763.1"/>
    </source>
</evidence>
<feature type="region of interest" description="Disordered" evidence="1">
    <location>
        <begin position="13"/>
        <end position="59"/>
    </location>
</feature>
<protein>
    <submittedName>
        <fullName evidence="2">Uncharacterized protein</fullName>
    </submittedName>
</protein>
<evidence type="ECO:0000256" key="1">
    <source>
        <dbReference type="SAM" id="MobiDB-lite"/>
    </source>
</evidence>
<organism evidence="2 3">
    <name type="scientific">Penicillium brevicompactum</name>
    <dbReference type="NCBI Taxonomy" id="5074"/>
    <lineage>
        <taxon>Eukaryota</taxon>
        <taxon>Fungi</taxon>
        <taxon>Dikarya</taxon>
        <taxon>Ascomycota</taxon>
        <taxon>Pezizomycotina</taxon>
        <taxon>Eurotiomycetes</taxon>
        <taxon>Eurotiomycetidae</taxon>
        <taxon>Eurotiales</taxon>
        <taxon>Aspergillaceae</taxon>
        <taxon>Penicillium</taxon>
    </lineage>
</organism>
<sequence length="110" mass="12323">MFAWLNLFGKAPEETKWDPKTVSMEFQQPTSPEAPSTMRDSQKTEGEEPTEMQLRGGGEGGVCSARVCYALSAVVRFPEERRTDTIHTPTPPQTLKPRETPKNEARTKKA</sequence>
<dbReference type="EMBL" id="JAPZBR010000006">
    <property type="protein sequence ID" value="KAJ5350763.1"/>
    <property type="molecule type" value="Genomic_DNA"/>
</dbReference>
<name>A0A9W9QZ47_PENBR</name>
<dbReference type="AlphaFoldDB" id="A0A9W9QZ47"/>
<gene>
    <name evidence="2" type="ORF">N7541_008490</name>
</gene>